<comment type="caution">
    <text evidence="2">The sequence shown here is derived from an EMBL/GenBank/DDBJ whole genome shotgun (WGS) entry which is preliminary data.</text>
</comment>
<keyword evidence="3" id="KW-1185">Reference proteome</keyword>
<dbReference type="SUPFAM" id="SSF88697">
    <property type="entry name" value="PUA domain-like"/>
    <property type="match status" value="1"/>
</dbReference>
<dbReference type="PANTHER" id="PTHR39203">
    <property type="entry name" value="CYTOPLASMIC PROTEIN-RELATED"/>
    <property type="match status" value="1"/>
</dbReference>
<protein>
    <submittedName>
        <fullName evidence="2">ASCH domain-containing protein</fullName>
    </submittedName>
</protein>
<dbReference type="CDD" id="cd06553">
    <property type="entry name" value="ASCH_Ef3133_like"/>
    <property type="match status" value="1"/>
</dbReference>
<dbReference type="SMART" id="SM01022">
    <property type="entry name" value="ASCH"/>
    <property type="match status" value="1"/>
</dbReference>
<proteinExistence type="predicted"/>
<name>A0ABU8SHW2_9LACO</name>
<dbReference type="PANTHER" id="PTHR39203:SF1">
    <property type="entry name" value="CYTOPLASMIC PROTEIN"/>
    <property type="match status" value="1"/>
</dbReference>
<dbReference type="InterPro" id="IPR007374">
    <property type="entry name" value="ASCH_domain"/>
</dbReference>
<evidence type="ECO:0000313" key="3">
    <source>
        <dbReference type="Proteomes" id="UP001377804"/>
    </source>
</evidence>
<dbReference type="PIRSF" id="PIRSF021320">
    <property type="entry name" value="DUF984"/>
    <property type="match status" value="1"/>
</dbReference>
<accession>A0ABU8SHW2</accession>
<dbReference type="Gene3D" id="3.10.400.10">
    <property type="entry name" value="Sulfate adenylyltransferase"/>
    <property type="match status" value="1"/>
</dbReference>
<feature type="domain" description="ASCH" evidence="1">
    <location>
        <begin position="26"/>
        <end position="148"/>
    </location>
</feature>
<evidence type="ECO:0000313" key="2">
    <source>
        <dbReference type="EMBL" id="MEJ6348971.1"/>
    </source>
</evidence>
<dbReference type="RefSeq" id="WP_339970475.1">
    <property type="nucleotide sequence ID" value="NZ_JAWMWG010000005.1"/>
</dbReference>
<reference evidence="2 3" key="1">
    <citation type="submission" date="2023-10" db="EMBL/GenBank/DDBJ databases">
        <title>Holzapfeliella saturejae sp. nov. isolated from Satureja montana flowers.</title>
        <authorList>
            <person name="Alcantara C."/>
            <person name="Zuniga M."/>
            <person name="Landete J.M."/>
            <person name="Monedero V."/>
        </authorList>
    </citation>
    <scope>NUCLEOTIDE SEQUENCE [LARGE SCALE GENOMIC DNA]</scope>
    <source>
        <strain evidence="2 3">He02</strain>
    </source>
</reference>
<dbReference type="InterPro" id="IPR015947">
    <property type="entry name" value="PUA-like_sf"/>
</dbReference>
<sequence length="151" mass="17409">MQATLFFEQAKKELHLPQDTKLTSAYQFGGDPDKLAKLVLHRIKTATSSAFDLYEGEETDPIPKAGGYDVILDSQNNPICVTITDYVKVIPFKNVDSYHAYREGEGDKSLNYWNKIHRDFFEKEFQEEGKIFNPLTSNVVIEEFHIIYPKK</sequence>
<dbReference type="Pfam" id="PF04266">
    <property type="entry name" value="ASCH"/>
    <property type="match status" value="1"/>
</dbReference>
<dbReference type="Proteomes" id="UP001377804">
    <property type="component" value="Unassembled WGS sequence"/>
</dbReference>
<evidence type="ECO:0000259" key="1">
    <source>
        <dbReference type="SMART" id="SM01022"/>
    </source>
</evidence>
<organism evidence="2 3">
    <name type="scientific">Holzapfeliella saturejae</name>
    <dbReference type="NCBI Taxonomy" id="3082953"/>
    <lineage>
        <taxon>Bacteria</taxon>
        <taxon>Bacillati</taxon>
        <taxon>Bacillota</taxon>
        <taxon>Bacilli</taxon>
        <taxon>Lactobacillales</taxon>
        <taxon>Lactobacillaceae</taxon>
        <taxon>Holzapfeliella</taxon>
    </lineage>
</organism>
<dbReference type="EMBL" id="JAWMWG010000005">
    <property type="protein sequence ID" value="MEJ6348971.1"/>
    <property type="molecule type" value="Genomic_DNA"/>
</dbReference>
<dbReference type="InterPro" id="IPR009326">
    <property type="entry name" value="DUF984"/>
</dbReference>
<gene>
    <name evidence="2" type="ORF">R4Y45_07030</name>
</gene>